<feature type="coiled-coil region" evidence="1">
    <location>
        <begin position="440"/>
        <end position="491"/>
    </location>
</feature>
<feature type="region of interest" description="Disordered" evidence="2">
    <location>
        <begin position="539"/>
        <end position="636"/>
    </location>
</feature>
<dbReference type="EMBL" id="CDMZ01001920">
    <property type="protein sequence ID" value="CEM39294.1"/>
    <property type="molecule type" value="Genomic_DNA"/>
</dbReference>
<reference evidence="3" key="1">
    <citation type="submission" date="2014-11" db="EMBL/GenBank/DDBJ databases">
        <authorList>
            <person name="Otto D Thomas"/>
            <person name="Naeem Raeece"/>
        </authorList>
    </citation>
    <scope>NUCLEOTIDE SEQUENCE</scope>
</reference>
<name>A0A0G4H618_9ALVE</name>
<dbReference type="VEuPathDB" id="CryptoDB:Cvel_5760"/>
<keyword evidence="1" id="KW-0175">Coiled coil</keyword>
<accession>A0A0G4H618</accession>
<protein>
    <submittedName>
        <fullName evidence="3">Uncharacterized protein</fullName>
    </submittedName>
</protein>
<feature type="region of interest" description="Disordered" evidence="2">
    <location>
        <begin position="276"/>
        <end position="298"/>
    </location>
</feature>
<sequence length="636" mass="70281">MPVKINQVLDEVAKKRAKFAPKETRAPTGGEYQRSWDIFNRYVTAHLSKWRGTSLSTFCKIGWVAERRAGGTTEGRPVWKPFFSLADSFCMSFKIEQTTVRPPERDLSRFDEFNSVKAVTHFTPPQSMTREVLSDNLKHIVQHIGLLASSGKQLHIDFECGRLVISDRRASFTFSSRMNALAAVHNRGAGTGRTANEDSTSMLSHMEANYHPSDDFLVADDAVTSYSFGQGGRKGPPSRGGTAGGDPRKKPNGLGSIPETMNVSSFPEATHLNQEALQRAAAEGERDRGAPFSTLPPDFLESRDREAEALGLEAAIQGGGVGILGELMESDVCGGASENFRAQHPTTSVMHPAFGGSKVAMNAMEEALDRHLTEMEIWASQALRERQEWEQAQRRMADEERREAEDRKGLFRQYAEYLQTQMEVDKLNKQRNRSTQVELKKTLEQERQATDKEFENAVTKITRQELGNMKRLELLQRQQEKQALIESWEREIRLKNVMKQIEKHPQRPTMVPVQGGNSALGALTEYPSRSASEIVSLASHGRMHQASSPSPGPGHSRHFDVNRMAPKTEGGGGPGGLNGQAPGPRPNTCASGVSRRSGPMGASTSLEMQRARLVAKAKKATGVPRTAANLRNSSLY</sequence>
<gene>
    <name evidence="3" type="ORF">Cvel_5760</name>
</gene>
<feature type="compositionally biased region" description="Gly residues" evidence="2">
    <location>
        <begin position="569"/>
        <end position="578"/>
    </location>
</feature>
<dbReference type="AlphaFoldDB" id="A0A0G4H618"/>
<evidence type="ECO:0000256" key="1">
    <source>
        <dbReference type="SAM" id="Coils"/>
    </source>
</evidence>
<evidence type="ECO:0000313" key="3">
    <source>
        <dbReference type="EMBL" id="CEM39294.1"/>
    </source>
</evidence>
<evidence type="ECO:0000256" key="2">
    <source>
        <dbReference type="SAM" id="MobiDB-lite"/>
    </source>
</evidence>
<feature type="region of interest" description="Disordered" evidence="2">
    <location>
        <begin position="227"/>
        <end position="262"/>
    </location>
</feature>
<proteinExistence type="predicted"/>
<organism evidence="3">
    <name type="scientific">Chromera velia CCMP2878</name>
    <dbReference type="NCBI Taxonomy" id="1169474"/>
    <lineage>
        <taxon>Eukaryota</taxon>
        <taxon>Sar</taxon>
        <taxon>Alveolata</taxon>
        <taxon>Colpodellida</taxon>
        <taxon>Chromeraceae</taxon>
        <taxon>Chromera</taxon>
    </lineage>
</organism>